<evidence type="ECO:0008006" key="5">
    <source>
        <dbReference type="Google" id="ProtNLM"/>
    </source>
</evidence>
<accession>G0VCQ6</accession>
<feature type="region of interest" description="Disordered" evidence="2">
    <location>
        <begin position="654"/>
        <end position="712"/>
    </location>
</feature>
<evidence type="ECO:0000256" key="2">
    <source>
        <dbReference type="SAM" id="MobiDB-lite"/>
    </source>
</evidence>
<dbReference type="PANTHER" id="PTHR28057">
    <property type="entry name" value="PROTEIN IFH1-RELATED"/>
    <property type="match status" value="1"/>
</dbReference>
<gene>
    <name evidence="3" type="primary">NCAS0C02760</name>
    <name evidence="3" type="ordered locus">NCAS_0C02760</name>
</gene>
<feature type="compositionally biased region" description="Polar residues" evidence="2">
    <location>
        <begin position="68"/>
        <end position="82"/>
    </location>
</feature>
<name>G0VCQ6_NAUCA</name>
<dbReference type="STRING" id="1064592.G0VCQ6"/>
<dbReference type="GO" id="GO:0042790">
    <property type="term" value="P:nucleolar large rRNA transcription by RNA polymerase I"/>
    <property type="evidence" value="ECO:0007669"/>
    <property type="project" value="EnsemblFungi"/>
</dbReference>
<feature type="region of interest" description="Disordered" evidence="2">
    <location>
        <begin position="296"/>
        <end position="329"/>
    </location>
</feature>
<feature type="region of interest" description="Disordered" evidence="2">
    <location>
        <begin position="247"/>
        <end position="268"/>
    </location>
</feature>
<feature type="compositionally biased region" description="Polar residues" evidence="2">
    <location>
        <begin position="167"/>
        <end position="184"/>
    </location>
</feature>
<dbReference type="FunCoup" id="G0VCQ6">
    <property type="interactions" value="488"/>
</dbReference>
<feature type="compositionally biased region" description="Low complexity" evidence="2">
    <location>
        <begin position="677"/>
        <end position="690"/>
    </location>
</feature>
<evidence type="ECO:0000313" key="3">
    <source>
        <dbReference type="EMBL" id="CCC69266.1"/>
    </source>
</evidence>
<dbReference type="GO" id="GO:0060963">
    <property type="term" value="P:positive regulation of ribosomal protein gene transcription by RNA polymerase II"/>
    <property type="evidence" value="ECO:0007669"/>
    <property type="project" value="EnsemblFungi"/>
</dbReference>
<dbReference type="OrthoDB" id="4047468at2759"/>
<dbReference type="GO" id="GO:0005730">
    <property type="term" value="C:nucleolus"/>
    <property type="evidence" value="ECO:0007669"/>
    <property type="project" value="EnsemblFungi"/>
</dbReference>
<dbReference type="GeneID" id="96902849"/>
<evidence type="ECO:0000256" key="1">
    <source>
        <dbReference type="SAM" id="Coils"/>
    </source>
</evidence>
<dbReference type="GO" id="GO:0031509">
    <property type="term" value="P:subtelomeric heterochromatin formation"/>
    <property type="evidence" value="ECO:0007669"/>
    <property type="project" value="EnsemblFungi"/>
</dbReference>
<dbReference type="RefSeq" id="XP_003675632.1">
    <property type="nucleotide sequence ID" value="XM_003675584.1"/>
</dbReference>
<sequence>MVGNKSPRKQLGGKLPANVEKLKRGQTSMRPRRFSLIYSSDSSSLSDVSEESTTNTQRKKTATKGKKMSNNATGKRSKLIQSKNDDEEGTESSDYEAIVSGNESDSDEEDESDTTSSDSDDDNIDFVKLTAQRKKRAMKALSAIKRNNGKEQTSSAVQSSDSEEEVTTNPKEQPSVAISKSTFNDIELSREDVGEEVASSTSKDYSAPIKSSAILDTVDQLNVPTFSESDESEYDIDHDTYFNVIHNDDEEDLNNNSSGEIDTGLETGEDDLPILHQEEQNIVTELQNDDELSFDGSIHEEGEDPADLEDTRNTFQNFNNEDDEEDEEEDEIMTDFDIPFYEDPKFANLNYYEDGTEPRLSLSTSLPLILNDEKRIKLQKKQAKKLEREERIKRRKQLRKRLREKNQTRSHDLDSDEYIFGVFFQSDNEYDAHSGKDPLARYTSKNHILKHNTQSNLESPLKRLGALSDYDISSDEDDSDILLNEAHIPSADDHSHIHGHSDGASLTSESLQLALDDELDDDDDDDSSVTNVFIDIDDLDPDSFYFHYDDEDFSSSGSNLSDDDKLNNANGTSAEAVEPIVYVDDESTDEDDNLPPPSSRSKNIGSKAKEIVSANVVGLRPPKLGTWETDNKPFSIIDGLSTKSLYALIQEHQQLHEQHQRAQSPDLRKSDTNSVTNGEELTLNELLNMSELEDDDNDPETQPSAWYNDKPTVPLSAFRNKGINTVMDDEYMMPSLSTRKAPIGYVGNERTRRKIDKMKELQRKKTEKKRQLKKKRKLLKIRRERQRLEKEKSLMENALPEEPRKGDEPHIITNPDMHDMPNSNDLSGLHDLQTPESVGGTMTPSLSRKNSVKSVGLDEIHEILGKDDNDLLDTGDNDLLYDGANIDDTAVIGDADADILASLTAPVQFNDFDNGAPAWRRRQSIAEAAAENLRFTKNGLFSETALADIEGIIGNGSSNGAFNFNEVLQ</sequence>
<dbReference type="KEGG" id="ncs:NCAS_0C02760"/>
<evidence type="ECO:0000313" key="4">
    <source>
        <dbReference type="Proteomes" id="UP000001640"/>
    </source>
</evidence>
<dbReference type="AlphaFoldDB" id="G0VCQ6"/>
<protein>
    <recommendedName>
        <fullName evidence="5">Protein IFH1</fullName>
    </recommendedName>
</protein>
<feature type="compositionally biased region" description="Acidic residues" evidence="2">
    <location>
        <begin position="85"/>
        <end position="94"/>
    </location>
</feature>
<reference key="2">
    <citation type="submission" date="2011-08" db="EMBL/GenBank/DDBJ databases">
        <title>Genome sequence of Naumovozyma castellii.</title>
        <authorList>
            <person name="Gordon J.L."/>
            <person name="Armisen D."/>
            <person name="Proux-Wera E."/>
            <person name="OhEigeartaigh S.S."/>
            <person name="Byrne K.P."/>
            <person name="Wolfe K.H."/>
        </authorList>
    </citation>
    <scope>NUCLEOTIDE SEQUENCE</scope>
    <source>
        <strain>Type strain:CBS 4309</strain>
    </source>
</reference>
<dbReference type="Proteomes" id="UP000001640">
    <property type="component" value="Chromosome 3"/>
</dbReference>
<keyword evidence="4" id="KW-1185">Reference proteome</keyword>
<keyword evidence="1" id="KW-0175">Coiled coil</keyword>
<feature type="compositionally biased region" description="Polar residues" evidence="2">
    <location>
        <begin position="150"/>
        <end position="160"/>
    </location>
</feature>
<dbReference type="GO" id="GO:0032545">
    <property type="term" value="C:CURI complex"/>
    <property type="evidence" value="ECO:0007669"/>
    <property type="project" value="EnsemblFungi"/>
</dbReference>
<dbReference type="OMA" id="KLGTWET"/>
<dbReference type="GO" id="GO:0000781">
    <property type="term" value="C:chromosome, telomeric region"/>
    <property type="evidence" value="ECO:0007669"/>
    <property type="project" value="GOC"/>
</dbReference>
<feature type="compositionally biased region" description="Acidic residues" evidence="2">
    <location>
        <begin position="320"/>
        <end position="329"/>
    </location>
</feature>
<feature type="compositionally biased region" description="Basic residues" evidence="2">
    <location>
        <begin position="57"/>
        <end position="67"/>
    </location>
</feature>
<dbReference type="EMBL" id="HE576754">
    <property type="protein sequence ID" value="CCC69266.1"/>
    <property type="molecule type" value="Genomic_DNA"/>
</dbReference>
<feature type="region of interest" description="Disordered" evidence="2">
    <location>
        <begin position="1"/>
        <end position="206"/>
    </location>
</feature>
<dbReference type="HOGENOM" id="CLU_009986_0_0_1"/>
<feature type="region of interest" description="Disordered" evidence="2">
    <location>
        <begin position="555"/>
        <end position="607"/>
    </location>
</feature>
<dbReference type="InParanoid" id="G0VCQ6"/>
<organism evidence="3 4">
    <name type="scientific">Naumovozyma castellii</name>
    <name type="common">Yeast</name>
    <name type="synonym">Saccharomyces castellii</name>
    <dbReference type="NCBI Taxonomy" id="27288"/>
    <lineage>
        <taxon>Eukaryota</taxon>
        <taxon>Fungi</taxon>
        <taxon>Dikarya</taxon>
        <taxon>Ascomycota</taxon>
        <taxon>Saccharomycotina</taxon>
        <taxon>Saccharomycetes</taxon>
        <taxon>Saccharomycetales</taxon>
        <taxon>Saccharomycetaceae</taxon>
        <taxon>Naumovozyma</taxon>
    </lineage>
</organism>
<dbReference type="GO" id="GO:0000785">
    <property type="term" value="C:chromatin"/>
    <property type="evidence" value="ECO:0007669"/>
    <property type="project" value="EnsemblFungi"/>
</dbReference>
<proteinExistence type="predicted"/>
<dbReference type="PANTHER" id="PTHR28057:SF1">
    <property type="entry name" value="PROTEIN IFH1-RELATED"/>
    <property type="match status" value="1"/>
</dbReference>
<feature type="region of interest" description="Disordered" evidence="2">
    <location>
        <begin position="783"/>
        <end position="808"/>
    </location>
</feature>
<dbReference type="InterPro" id="IPR018837">
    <property type="entry name" value="TF_CRF1/IFH1"/>
</dbReference>
<feature type="compositionally biased region" description="Acidic residues" evidence="2">
    <location>
        <begin position="583"/>
        <end position="593"/>
    </location>
</feature>
<dbReference type="eggNOG" id="ENOG502QQB6">
    <property type="taxonomic scope" value="Eukaryota"/>
</dbReference>
<feature type="compositionally biased region" description="Low complexity" evidence="2">
    <location>
        <begin position="35"/>
        <end position="47"/>
    </location>
</feature>
<dbReference type="Pfam" id="PF10380">
    <property type="entry name" value="CRF1"/>
    <property type="match status" value="1"/>
</dbReference>
<reference evidence="3 4" key="1">
    <citation type="journal article" date="2011" name="Proc. Natl. Acad. Sci. U.S.A.">
        <title>Evolutionary erosion of yeast sex chromosomes by mating-type switching accidents.</title>
        <authorList>
            <person name="Gordon J.L."/>
            <person name="Armisen D."/>
            <person name="Proux-Wera E."/>
            <person name="Oheigeartaigh S.S."/>
            <person name="Byrne K.P."/>
            <person name="Wolfe K.H."/>
        </authorList>
    </citation>
    <scope>NUCLEOTIDE SEQUENCE [LARGE SCALE GENOMIC DNA]</scope>
    <source>
        <strain evidence="4">ATCC 76901 / BCRC 22586 / CBS 4309 / NBRC 1992 / NRRL Y-12630</strain>
    </source>
</reference>
<feature type="compositionally biased region" description="Basic and acidic residues" evidence="2">
    <location>
        <begin position="654"/>
        <end position="671"/>
    </location>
</feature>
<feature type="compositionally biased region" description="Acidic residues" evidence="2">
    <location>
        <begin position="104"/>
        <end position="124"/>
    </location>
</feature>
<dbReference type="GO" id="GO:0003713">
    <property type="term" value="F:transcription coactivator activity"/>
    <property type="evidence" value="ECO:0007669"/>
    <property type="project" value="EnsemblFungi"/>
</dbReference>
<feature type="coiled-coil region" evidence="1">
    <location>
        <begin position="369"/>
        <end position="408"/>
    </location>
</feature>